<dbReference type="PANTHER" id="PTHR42791:SF2">
    <property type="entry name" value="N-ACETYLTRANSFERASE DOMAIN-CONTAINING PROTEIN"/>
    <property type="match status" value="1"/>
</dbReference>
<reference evidence="3" key="3">
    <citation type="journal article" date="2010" name="Genome Res.">
        <title>Population genomic sequencing of Coccidioides fungi reveals recent hybridization and transposon control.</title>
        <authorList>
            <person name="Neafsey D.E."/>
            <person name="Barker B.M."/>
            <person name="Sharpton T.J."/>
            <person name="Stajich J.E."/>
            <person name="Park D.J."/>
            <person name="Whiston E."/>
            <person name="Hung C.-Y."/>
            <person name="McMahan C."/>
            <person name="White J."/>
            <person name="Sykes S."/>
            <person name="Heiman D."/>
            <person name="Young S."/>
            <person name="Zeng Q."/>
            <person name="Abouelleil A."/>
            <person name="Aftuck L."/>
            <person name="Bessette D."/>
            <person name="Brown A."/>
            <person name="FitzGerald M."/>
            <person name="Lui A."/>
            <person name="Macdonald J.P."/>
            <person name="Priest M."/>
            <person name="Orbach M.J."/>
            <person name="Galgiani J.N."/>
            <person name="Kirkland T.N."/>
            <person name="Cole G.T."/>
            <person name="Birren B.W."/>
            <person name="Henn M.R."/>
            <person name="Taylor J.W."/>
            <person name="Rounsley S.D."/>
        </authorList>
    </citation>
    <scope>NUCLEOTIDE SEQUENCE [LARGE SCALE GENOMIC DNA]</scope>
    <source>
        <strain evidence="3">RMSCC 3488</strain>
    </source>
</reference>
<reference evidence="2 3" key="1">
    <citation type="submission" date="2007-06" db="EMBL/GenBank/DDBJ databases">
        <title>The Genome Sequence of Coccidioides posadasii RMSCC_3488.</title>
        <authorList>
            <consortium name="Coccidioides Genome Resources Consortium"/>
            <consortium name="The Broad Institute Genome Sequencing Platform"/>
            <person name="Henn M.R."/>
            <person name="Sykes S."/>
            <person name="Young S."/>
            <person name="Jaffe D."/>
            <person name="Berlin A."/>
            <person name="Alvarez P."/>
            <person name="Butler J."/>
            <person name="Gnerre S."/>
            <person name="Grabherr M."/>
            <person name="Mauceli E."/>
            <person name="Brockman W."/>
            <person name="Kodira C."/>
            <person name="Alvarado L."/>
            <person name="Zeng Q."/>
            <person name="Crawford M."/>
            <person name="Antoine C."/>
            <person name="Devon K."/>
            <person name="Galgiani J."/>
            <person name="Orsborn K."/>
            <person name="Lewis M.L."/>
            <person name="Nusbaum C."/>
            <person name="Galagan J."/>
            <person name="Birren B."/>
        </authorList>
    </citation>
    <scope>NUCLEOTIDE SEQUENCE [LARGE SCALE GENOMIC DNA]</scope>
    <source>
        <strain evidence="2 3">RMSCC 3488</strain>
    </source>
</reference>
<dbReference type="Gene3D" id="3.40.630.30">
    <property type="match status" value="1"/>
</dbReference>
<dbReference type="VEuPathDB" id="FungiDB:CPAG_09252"/>
<feature type="domain" description="N-acetyltransferase" evidence="1">
    <location>
        <begin position="136"/>
        <end position="225"/>
    </location>
</feature>
<dbReference type="Proteomes" id="UP000054567">
    <property type="component" value="Unassembled WGS sequence"/>
</dbReference>
<dbReference type="OrthoDB" id="410198at2759"/>
<dbReference type="Pfam" id="PF13673">
    <property type="entry name" value="Acetyltransf_10"/>
    <property type="match status" value="1"/>
</dbReference>
<organism evidence="2 3">
    <name type="scientific">Coccidioides posadasii RMSCC 3488</name>
    <dbReference type="NCBI Taxonomy" id="454284"/>
    <lineage>
        <taxon>Eukaryota</taxon>
        <taxon>Fungi</taxon>
        <taxon>Dikarya</taxon>
        <taxon>Ascomycota</taxon>
        <taxon>Pezizomycotina</taxon>
        <taxon>Eurotiomycetes</taxon>
        <taxon>Eurotiomycetidae</taxon>
        <taxon>Onygenales</taxon>
        <taxon>Onygenaceae</taxon>
        <taxon>Coccidioides</taxon>
    </lineage>
</organism>
<accession>A0A0J6ILZ8</accession>
<evidence type="ECO:0000259" key="1">
    <source>
        <dbReference type="PROSITE" id="PS51186"/>
    </source>
</evidence>
<dbReference type="InterPro" id="IPR052523">
    <property type="entry name" value="Trichothecene_AcTrans"/>
</dbReference>
<dbReference type="AlphaFoldDB" id="A0A0J6ILZ8"/>
<reference evidence="3" key="2">
    <citation type="journal article" date="2009" name="Genome Res.">
        <title>Comparative genomic analyses of the human fungal pathogens Coccidioides and their relatives.</title>
        <authorList>
            <person name="Sharpton T.J."/>
            <person name="Stajich J.E."/>
            <person name="Rounsley S.D."/>
            <person name="Gardner M.J."/>
            <person name="Wortman J.R."/>
            <person name="Jordar V.S."/>
            <person name="Maiti R."/>
            <person name="Kodira C.D."/>
            <person name="Neafsey D.E."/>
            <person name="Zeng Q."/>
            <person name="Hung C.-Y."/>
            <person name="McMahan C."/>
            <person name="Muszewska A."/>
            <person name="Grynberg M."/>
            <person name="Mandel M.A."/>
            <person name="Kellner E.M."/>
            <person name="Barker B.M."/>
            <person name="Galgiani J.N."/>
            <person name="Orbach M.J."/>
            <person name="Kirkland T.N."/>
            <person name="Cole G.T."/>
            <person name="Henn M.R."/>
            <person name="Birren B.W."/>
            <person name="Taylor J.W."/>
        </authorList>
    </citation>
    <scope>NUCLEOTIDE SEQUENCE [LARGE SCALE GENOMIC DNA]</scope>
    <source>
        <strain evidence="3">RMSCC 3488</strain>
    </source>
</reference>
<dbReference type="SUPFAM" id="SSF55729">
    <property type="entry name" value="Acyl-CoA N-acyltransferases (Nat)"/>
    <property type="match status" value="1"/>
</dbReference>
<gene>
    <name evidence="2" type="ORF">CPAG_09252</name>
</gene>
<evidence type="ECO:0000313" key="3">
    <source>
        <dbReference type="Proteomes" id="UP000054567"/>
    </source>
</evidence>
<name>A0A0J6ILZ8_COCPO</name>
<dbReference type="GO" id="GO:0016747">
    <property type="term" value="F:acyltransferase activity, transferring groups other than amino-acyl groups"/>
    <property type="evidence" value="ECO:0007669"/>
    <property type="project" value="InterPro"/>
</dbReference>
<dbReference type="PANTHER" id="PTHR42791">
    <property type="entry name" value="GNAT FAMILY ACETYLTRANSFERASE"/>
    <property type="match status" value="1"/>
</dbReference>
<sequence>MAAAPAPLSIRYAAESDLPSLGHLEIVAFPTSKYLSNTFPNADPQVLQNFKSVLLGGSLPDPEVHALVAVDPSTEQTVAYCRWTIPTAYGYGDAPRAEISCQAAARAAKALEYAPESTNKEIYDMFASLLKAKQKVHTREDDMILNMLCVLPEYQGRGIGKQFLKWGMEKADAKGARIYLESTPAGYPVYQKYGWEAVEECVINYVPFGGEGTQTFVFMMRNPRTPNPAP</sequence>
<dbReference type="CDD" id="cd04301">
    <property type="entry name" value="NAT_SF"/>
    <property type="match status" value="1"/>
</dbReference>
<proteinExistence type="predicted"/>
<dbReference type="PROSITE" id="PS51186">
    <property type="entry name" value="GNAT"/>
    <property type="match status" value="1"/>
</dbReference>
<dbReference type="InterPro" id="IPR000182">
    <property type="entry name" value="GNAT_dom"/>
</dbReference>
<dbReference type="InterPro" id="IPR016181">
    <property type="entry name" value="Acyl_CoA_acyltransferase"/>
</dbReference>
<evidence type="ECO:0000313" key="2">
    <source>
        <dbReference type="EMBL" id="KMM72962.1"/>
    </source>
</evidence>
<dbReference type="EMBL" id="DS268114">
    <property type="protein sequence ID" value="KMM72962.1"/>
    <property type="molecule type" value="Genomic_DNA"/>
</dbReference>
<protein>
    <recommendedName>
        <fullName evidence="1">N-acetyltransferase domain-containing protein</fullName>
    </recommendedName>
</protein>